<gene>
    <name evidence="7" type="ORF">FDP41_001708</name>
</gene>
<organism evidence="7 8">
    <name type="scientific">Naegleria fowleri</name>
    <name type="common">Brain eating amoeba</name>
    <dbReference type="NCBI Taxonomy" id="5763"/>
    <lineage>
        <taxon>Eukaryota</taxon>
        <taxon>Discoba</taxon>
        <taxon>Heterolobosea</taxon>
        <taxon>Tetramitia</taxon>
        <taxon>Eutetramitia</taxon>
        <taxon>Vahlkampfiidae</taxon>
        <taxon>Naegleria</taxon>
    </lineage>
</organism>
<dbReference type="Proteomes" id="UP000444721">
    <property type="component" value="Unassembled WGS sequence"/>
</dbReference>
<reference evidence="7 8" key="1">
    <citation type="journal article" date="2019" name="Sci. Rep.">
        <title>Nanopore sequencing improves the draft genome of the human pathogenic amoeba Naegleria fowleri.</title>
        <authorList>
            <person name="Liechti N."/>
            <person name="Schurch N."/>
            <person name="Bruggmann R."/>
            <person name="Wittwer M."/>
        </authorList>
    </citation>
    <scope>NUCLEOTIDE SEQUENCE [LARGE SCALE GENOMIC DNA]</scope>
    <source>
        <strain evidence="7 8">ATCC 30894</strain>
    </source>
</reference>
<dbReference type="VEuPathDB" id="AmoebaDB:NfTy_054890"/>
<name>A0A6A5C1G1_NAEFO</name>
<dbReference type="Pfam" id="PF02911">
    <property type="entry name" value="Formyl_trans_C"/>
    <property type="match status" value="1"/>
</dbReference>
<accession>A0A6A5C1G1</accession>
<keyword evidence="3" id="KW-0808">Transferase</keyword>
<dbReference type="InterPro" id="IPR002376">
    <property type="entry name" value="Formyl_transf_N"/>
</dbReference>
<proteinExistence type="inferred from homology"/>
<dbReference type="GO" id="GO:0005739">
    <property type="term" value="C:mitochondrion"/>
    <property type="evidence" value="ECO:0007669"/>
    <property type="project" value="TreeGrafter"/>
</dbReference>
<keyword evidence="8" id="KW-1185">Reference proteome</keyword>
<dbReference type="RefSeq" id="XP_044564078.1">
    <property type="nucleotide sequence ID" value="XM_044704822.1"/>
</dbReference>
<dbReference type="PANTHER" id="PTHR11138:SF5">
    <property type="entry name" value="METHIONYL-TRNA FORMYLTRANSFERASE, MITOCHONDRIAL"/>
    <property type="match status" value="1"/>
</dbReference>
<dbReference type="InterPro" id="IPR011034">
    <property type="entry name" value="Formyl_transferase-like_C_sf"/>
</dbReference>
<dbReference type="InterPro" id="IPR041711">
    <property type="entry name" value="Met-tRNA-FMT_N"/>
</dbReference>
<dbReference type="EMBL" id="VFQX01000027">
    <property type="protein sequence ID" value="KAF0979365.1"/>
    <property type="molecule type" value="Genomic_DNA"/>
</dbReference>
<protein>
    <recommendedName>
        <fullName evidence="2">methionyl-tRNA formyltransferase</fullName>
        <ecNumber evidence="2">2.1.2.9</ecNumber>
    </recommendedName>
</protein>
<evidence type="ECO:0000256" key="1">
    <source>
        <dbReference type="ARBA" id="ARBA00010699"/>
    </source>
</evidence>
<sequence>MKKFYSLSSSSLVSKSIIFGKQFFQSSCSRGFSISKCTLKNEKKRILFFGSDDFSLNTLKLVHSEFMRNDLANICVVCPPDRKTIRRNSITNVECVVKTFCKENNVPFVHPIEKYKTPEERKKIQRLDLQDLPRDPLLFGEGNNHDFNPKFDLGIVVSFAYFLQPGLLNQFKSPDGRNSNIFNIHPSLLPRYRGPAPIHHALLNGDSDTGITIMELDDKEFDVGHIVKQKRIPIEPSETFTQLHDRLSKSGAEMMVEMIEECNFNFSSLERLRQSDMTETIKPTRARKVNFEMGEIDLTKEDVLTIYNKWRALEKIHVPFHDHGHDTKLILKNVSYPILDETMTNYEDIGTLFIDNTNSLCLQCKGGKLKINILQVEKKKEMNSKDFINGNKSKLPMKLVSTSE</sequence>
<evidence type="ECO:0000256" key="2">
    <source>
        <dbReference type="ARBA" id="ARBA00012261"/>
    </source>
</evidence>
<dbReference type="GO" id="GO:0004479">
    <property type="term" value="F:methionyl-tRNA formyltransferase activity"/>
    <property type="evidence" value="ECO:0007669"/>
    <property type="project" value="UniProtKB-EC"/>
</dbReference>
<evidence type="ECO:0000259" key="6">
    <source>
        <dbReference type="Pfam" id="PF02911"/>
    </source>
</evidence>
<dbReference type="EC" id="2.1.2.9" evidence="2"/>
<evidence type="ECO:0000256" key="4">
    <source>
        <dbReference type="ARBA" id="ARBA00022917"/>
    </source>
</evidence>
<dbReference type="Gene3D" id="3.40.50.12230">
    <property type="match status" value="1"/>
</dbReference>
<dbReference type="Pfam" id="PF00551">
    <property type="entry name" value="Formyl_trans_N"/>
    <property type="match status" value="1"/>
</dbReference>
<comment type="caution">
    <text evidence="7">The sequence shown here is derived from an EMBL/GenBank/DDBJ whole genome shotgun (WGS) entry which is preliminary data.</text>
</comment>
<dbReference type="GeneID" id="68108926"/>
<dbReference type="VEuPathDB" id="AmoebaDB:FDP41_001708"/>
<evidence type="ECO:0000259" key="5">
    <source>
        <dbReference type="Pfam" id="PF00551"/>
    </source>
</evidence>
<dbReference type="SUPFAM" id="SSF50486">
    <property type="entry name" value="FMT C-terminal domain-like"/>
    <property type="match status" value="1"/>
</dbReference>
<dbReference type="InterPro" id="IPR036477">
    <property type="entry name" value="Formyl_transf_N_sf"/>
</dbReference>
<feature type="domain" description="Formyl transferase C-terminal" evidence="6">
    <location>
        <begin position="291"/>
        <end position="391"/>
    </location>
</feature>
<dbReference type="CDD" id="cd08646">
    <property type="entry name" value="FMT_core_Met-tRNA-FMT_N"/>
    <property type="match status" value="1"/>
</dbReference>
<dbReference type="AlphaFoldDB" id="A0A6A5C1G1"/>
<feature type="domain" description="Formyl transferase N-terminal" evidence="5">
    <location>
        <begin position="104"/>
        <end position="259"/>
    </location>
</feature>
<evidence type="ECO:0000313" key="8">
    <source>
        <dbReference type="Proteomes" id="UP000444721"/>
    </source>
</evidence>
<comment type="similarity">
    <text evidence="1">Belongs to the Fmt family.</text>
</comment>
<evidence type="ECO:0000313" key="7">
    <source>
        <dbReference type="EMBL" id="KAF0979365.1"/>
    </source>
</evidence>
<dbReference type="SUPFAM" id="SSF53328">
    <property type="entry name" value="Formyltransferase"/>
    <property type="match status" value="1"/>
</dbReference>
<dbReference type="InterPro" id="IPR005793">
    <property type="entry name" value="Formyl_trans_C"/>
</dbReference>
<keyword evidence="4" id="KW-0648">Protein biosynthesis</keyword>
<dbReference type="PANTHER" id="PTHR11138">
    <property type="entry name" value="METHIONYL-TRNA FORMYLTRANSFERASE"/>
    <property type="match status" value="1"/>
</dbReference>
<dbReference type="OrthoDB" id="10268103at2759"/>
<evidence type="ECO:0000256" key="3">
    <source>
        <dbReference type="ARBA" id="ARBA00022679"/>
    </source>
</evidence>
<dbReference type="VEuPathDB" id="AmoebaDB:NF0036080"/>